<accession>A0A811G6G8</accession>
<evidence type="ECO:0000313" key="2">
    <source>
        <dbReference type="Proteomes" id="UP000480222"/>
    </source>
</evidence>
<proteinExistence type="predicted"/>
<evidence type="ECO:0000313" key="1">
    <source>
        <dbReference type="EMBL" id="CAB0613290.1"/>
    </source>
</evidence>
<evidence type="ECO:0008006" key="3">
    <source>
        <dbReference type="Google" id="ProtNLM"/>
    </source>
</evidence>
<protein>
    <recommendedName>
        <fullName evidence="3">Alpha/beta hydrolase</fullName>
    </recommendedName>
</protein>
<sequence length="297" mass="32478">MKRTINPMKRRVPAKLKIIIASAVGIVLGILGGAIAFPGAPAKIDTVTQKFSSTSHDGDIDYGEMHSFTHDNVTSNYRIYDTGLDYSRTIGLVVRLHGDGEDEFDDPGQGLSSMAEVARSHNMILIVPLDPSADNDYAWWKPSEGKTKWLRALIEQQLSDHPYINQHKIWWMGYSGGAEYLAQKVLPKLSPLVTGGAVMVSGGEVSELQVLPELPHKLPLYWVVGRDDVPEATLENFDAVGAALKGYSTYTTQGYTQTSFSLLLGHDHFDMPDSDILEAALSGTMEQLVADTAVEEG</sequence>
<dbReference type="SUPFAM" id="SSF53474">
    <property type="entry name" value="alpha/beta-Hydrolases"/>
    <property type="match status" value="1"/>
</dbReference>
<gene>
    <name evidence="1" type="ORF">CIP107547_01866</name>
</gene>
<reference evidence="1 2" key="1">
    <citation type="submission" date="2020-02" db="EMBL/GenBank/DDBJ databases">
        <authorList>
            <person name="Brisse S."/>
        </authorList>
    </citation>
    <scope>NUCLEOTIDE SEQUENCE [LARGE SCALE GENOMIC DNA]</scope>
    <source>
        <strain evidence="1">CIP107547</strain>
    </source>
</reference>
<dbReference type="InterPro" id="IPR029058">
    <property type="entry name" value="AB_hydrolase_fold"/>
</dbReference>
<dbReference type="Proteomes" id="UP000480222">
    <property type="component" value="Unassembled WGS sequence"/>
</dbReference>
<comment type="caution">
    <text evidence="1">The sequence shown here is derived from an EMBL/GenBank/DDBJ whole genome shotgun (WGS) entry which is preliminary data.</text>
</comment>
<dbReference type="AlphaFoldDB" id="A0A811G6G8"/>
<name>A0A811G6G8_CORDP</name>
<dbReference type="EMBL" id="CADDAV010000022">
    <property type="protein sequence ID" value="CAB0613290.1"/>
    <property type="molecule type" value="Genomic_DNA"/>
</dbReference>
<organism evidence="1 2">
    <name type="scientific">Corynebacterium diphtheriae</name>
    <dbReference type="NCBI Taxonomy" id="1717"/>
    <lineage>
        <taxon>Bacteria</taxon>
        <taxon>Bacillati</taxon>
        <taxon>Actinomycetota</taxon>
        <taxon>Actinomycetes</taxon>
        <taxon>Mycobacteriales</taxon>
        <taxon>Corynebacteriaceae</taxon>
        <taxon>Corynebacterium</taxon>
    </lineage>
</organism>
<dbReference type="Gene3D" id="3.40.50.1820">
    <property type="entry name" value="alpha/beta hydrolase"/>
    <property type="match status" value="1"/>
</dbReference>